<reference evidence="1 2" key="1">
    <citation type="submission" date="2016-10" db="EMBL/GenBank/DDBJ databases">
        <authorList>
            <person name="de Groot N.N."/>
        </authorList>
    </citation>
    <scope>NUCLEOTIDE SEQUENCE [LARGE SCALE GENOMIC DNA]</scope>
    <source>
        <strain evidence="1 2">DSM 5885</strain>
    </source>
</reference>
<dbReference type="AlphaFoldDB" id="A0A1G8LA48"/>
<proteinExistence type="predicted"/>
<dbReference type="RefSeq" id="WP_281245603.1">
    <property type="nucleotide sequence ID" value="NZ_FNCY01000021.1"/>
</dbReference>
<accession>A0A1G8LA48</accession>
<evidence type="ECO:0000313" key="1">
    <source>
        <dbReference type="EMBL" id="SDI52367.1"/>
    </source>
</evidence>
<organism evidence="1 2">
    <name type="scientific">Propionivibrio dicarboxylicus</name>
    <dbReference type="NCBI Taxonomy" id="83767"/>
    <lineage>
        <taxon>Bacteria</taxon>
        <taxon>Pseudomonadati</taxon>
        <taxon>Pseudomonadota</taxon>
        <taxon>Betaproteobacteria</taxon>
        <taxon>Rhodocyclales</taxon>
        <taxon>Rhodocyclaceae</taxon>
        <taxon>Propionivibrio</taxon>
    </lineage>
</organism>
<gene>
    <name evidence="1" type="ORF">SAMN05660652_03580</name>
</gene>
<name>A0A1G8LA48_9RHOO</name>
<dbReference type="EMBL" id="FNCY01000021">
    <property type="protein sequence ID" value="SDI52367.1"/>
    <property type="molecule type" value="Genomic_DNA"/>
</dbReference>
<sequence>MRVIINILDSFFRRLWLTWRFIVALGYSPRVSWSNSRRMP</sequence>
<protein>
    <submittedName>
        <fullName evidence="1">Uncharacterized protein</fullName>
    </submittedName>
</protein>
<keyword evidence="2" id="KW-1185">Reference proteome</keyword>
<evidence type="ECO:0000313" key="2">
    <source>
        <dbReference type="Proteomes" id="UP000198607"/>
    </source>
</evidence>
<dbReference type="Proteomes" id="UP000198607">
    <property type="component" value="Unassembled WGS sequence"/>
</dbReference>